<evidence type="ECO:0000256" key="5">
    <source>
        <dbReference type="ARBA" id="ARBA00023002"/>
    </source>
</evidence>
<dbReference type="SUPFAM" id="SSF55103">
    <property type="entry name" value="FAD-linked oxidases, C-terminal domain"/>
    <property type="match status" value="1"/>
</dbReference>
<dbReference type="PANTHER" id="PTHR43716">
    <property type="entry name" value="D-2-HYDROXYGLUTARATE DEHYDROGENASE, MITOCHONDRIAL"/>
    <property type="match status" value="1"/>
</dbReference>
<evidence type="ECO:0000256" key="4">
    <source>
        <dbReference type="ARBA" id="ARBA00022827"/>
    </source>
</evidence>
<accession>A0A0U1DM26</accession>
<comment type="cofactor">
    <cofactor evidence="1">
        <name>FAD</name>
        <dbReference type="ChEBI" id="CHEBI:57692"/>
    </cofactor>
</comment>
<dbReference type="InterPro" id="IPR004113">
    <property type="entry name" value="FAD-bd_oxidored_4_C"/>
</dbReference>
<reference evidence="7 8" key="1">
    <citation type="submission" date="2015-03" db="EMBL/GenBank/DDBJ databases">
        <authorList>
            <person name="Murphy D."/>
        </authorList>
    </citation>
    <scope>NUCLEOTIDE SEQUENCE [LARGE SCALE GENOMIC DNA]</scope>
    <source>
        <strain evidence="7 8">D16</strain>
    </source>
</reference>
<dbReference type="InterPro" id="IPR051264">
    <property type="entry name" value="FAD-oxidored/transferase_4"/>
</dbReference>
<dbReference type="InterPro" id="IPR016171">
    <property type="entry name" value="Vanillyl_alc_oxidase_C-sub2"/>
</dbReference>
<protein>
    <submittedName>
        <fullName evidence="7">FAD linked oxidase domain-containing protein</fullName>
    </submittedName>
</protein>
<gene>
    <name evidence="7" type="ORF">BN970_03998</name>
</gene>
<evidence type="ECO:0000313" key="8">
    <source>
        <dbReference type="Proteomes" id="UP000182227"/>
    </source>
</evidence>
<dbReference type="Proteomes" id="UP000182227">
    <property type="component" value="Unassembled WGS sequence"/>
</dbReference>
<feature type="domain" description="FAD-binding oxidoreductase/transferase type 4 C-terminal" evidence="6">
    <location>
        <begin position="4"/>
        <end position="181"/>
    </location>
</feature>
<dbReference type="InterPro" id="IPR016164">
    <property type="entry name" value="FAD-linked_Oxase-like_C"/>
</dbReference>
<evidence type="ECO:0000256" key="2">
    <source>
        <dbReference type="ARBA" id="ARBA00008000"/>
    </source>
</evidence>
<dbReference type="Gene3D" id="3.30.70.2740">
    <property type="match status" value="1"/>
</dbReference>
<dbReference type="FunFam" id="1.10.45.10:FF:000001">
    <property type="entry name" value="D-lactate dehydrogenase mitochondrial"/>
    <property type="match status" value="1"/>
</dbReference>
<organism evidence="7 8">
    <name type="scientific">Mycolicibacterium conceptionense</name>
    <dbReference type="NCBI Taxonomy" id="451644"/>
    <lineage>
        <taxon>Bacteria</taxon>
        <taxon>Bacillati</taxon>
        <taxon>Actinomycetota</taxon>
        <taxon>Actinomycetes</taxon>
        <taxon>Mycobacteriales</taxon>
        <taxon>Mycobacteriaceae</taxon>
        <taxon>Mycolicibacterium</taxon>
    </lineage>
</organism>
<dbReference type="GO" id="GO:0016491">
    <property type="term" value="F:oxidoreductase activity"/>
    <property type="evidence" value="ECO:0007669"/>
    <property type="project" value="UniProtKB-KW"/>
</dbReference>
<keyword evidence="3" id="KW-0285">Flavoprotein</keyword>
<dbReference type="PANTHER" id="PTHR43716:SF1">
    <property type="entry name" value="D-2-HYDROXYGLUTARATE DEHYDROGENASE, MITOCHONDRIAL"/>
    <property type="match status" value="1"/>
</dbReference>
<proteinExistence type="inferred from homology"/>
<dbReference type="EMBL" id="CTEF01000003">
    <property type="protein sequence ID" value="CQD18222.1"/>
    <property type="molecule type" value="Genomic_DNA"/>
</dbReference>
<dbReference type="AlphaFoldDB" id="A0A0U1DM26"/>
<name>A0A0U1DM26_9MYCO</name>
<evidence type="ECO:0000259" key="6">
    <source>
        <dbReference type="Pfam" id="PF02913"/>
    </source>
</evidence>
<dbReference type="GO" id="GO:0022904">
    <property type="term" value="P:respiratory electron transport chain"/>
    <property type="evidence" value="ECO:0007669"/>
    <property type="project" value="TreeGrafter"/>
</dbReference>
<dbReference type="GO" id="GO:0050660">
    <property type="term" value="F:flavin adenine dinucleotide binding"/>
    <property type="evidence" value="ECO:0007669"/>
    <property type="project" value="InterPro"/>
</dbReference>
<dbReference type="Gene3D" id="1.10.45.10">
    <property type="entry name" value="Vanillyl-alcohol Oxidase, Chain A, domain 4"/>
    <property type="match status" value="1"/>
</dbReference>
<keyword evidence="4" id="KW-0274">FAD</keyword>
<dbReference type="Pfam" id="PF02913">
    <property type="entry name" value="FAD-oxidase_C"/>
    <property type="match status" value="1"/>
</dbReference>
<keyword evidence="5" id="KW-0560">Oxidoreductase</keyword>
<evidence type="ECO:0000256" key="3">
    <source>
        <dbReference type="ARBA" id="ARBA00022630"/>
    </source>
</evidence>
<evidence type="ECO:0000256" key="1">
    <source>
        <dbReference type="ARBA" id="ARBA00001974"/>
    </source>
</evidence>
<comment type="similarity">
    <text evidence="2">Belongs to the FAD-binding oxidoreductase/transferase type 4 family.</text>
</comment>
<evidence type="ECO:0000313" key="7">
    <source>
        <dbReference type="EMBL" id="CQD18222.1"/>
    </source>
</evidence>
<sequence>MAAPVEGAWQLLIELAADSDQTERLADALEGAELCGEPAVGVDAAAQQRLWQVRESVAEVLGLFGPPLKFDVSLPLSAIRGFSDAAAELIAGHAPEAIPVLFGHIGEGNLHLNVLRCSTDVEAELYTAMMGLIATHGGNVSSEHGVGSRKRDYVAMSRTEADIAAMRAVKAAFDPDGYLNRAVLFHRSRP</sequence>